<feature type="compositionally biased region" description="Low complexity" evidence="1">
    <location>
        <begin position="375"/>
        <end position="386"/>
    </location>
</feature>
<name>A0A267G362_9PLAT</name>
<evidence type="ECO:0000313" key="2">
    <source>
        <dbReference type="EMBL" id="PAA80501.1"/>
    </source>
</evidence>
<dbReference type="OrthoDB" id="6254633at2759"/>
<organism evidence="2 3">
    <name type="scientific">Macrostomum lignano</name>
    <dbReference type="NCBI Taxonomy" id="282301"/>
    <lineage>
        <taxon>Eukaryota</taxon>
        <taxon>Metazoa</taxon>
        <taxon>Spiralia</taxon>
        <taxon>Lophotrochozoa</taxon>
        <taxon>Platyhelminthes</taxon>
        <taxon>Rhabditophora</taxon>
        <taxon>Macrostomorpha</taxon>
        <taxon>Macrostomida</taxon>
        <taxon>Macrostomidae</taxon>
        <taxon>Macrostomum</taxon>
    </lineage>
</organism>
<protein>
    <submittedName>
        <fullName evidence="2">Uncharacterized protein</fullName>
    </submittedName>
</protein>
<dbReference type="EMBL" id="NIVC01000578">
    <property type="protein sequence ID" value="PAA80501.1"/>
    <property type="molecule type" value="Genomic_DNA"/>
</dbReference>
<accession>A0A267G362</accession>
<gene>
    <name evidence="2" type="ORF">BOX15_Mlig028931g2</name>
</gene>
<feature type="region of interest" description="Disordered" evidence="1">
    <location>
        <begin position="351"/>
        <end position="401"/>
    </location>
</feature>
<dbReference type="AlphaFoldDB" id="A0A267G362"/>
<evidence type="ECO:0000313" key="3">
    <source>
        <dbReference type="Proteomes" id="UP000215902"/>
    </source>
</evidence>
<feature type="compositionally biased region" description="Polar residues" evidence="1">
    <location>
        <begin position="225"/>
        <end position="241"/>
    </location>
</feature>
<reference evidence="2 3" key="1">
    <citation type="submission" date="2017-06" db="EMBL/GenBank/DDBJ databases">
        <title>A platform for efficient transgenesis in Macrostomum lignano, a flatworm model organism for stem cell research.</title>
        <authorList>
            <person name="Berezikov E."/>
        </authorList>
    </citation>
    <scope>NUCLEOTIDE SEQUENCE [LARGE SCALE GENOMIC DNA]</scope>
    <source>
        <strain evidence="2">DV1</strain>
        <tissue evidence="2">Whole organism</tissue>
    </source>
</reference>
<comment type="caution">
    <text evidence="2">The sequence shown here is derived from an EMBL/GenBank/DDBJ whole genome shotgun (WGS) entry which is preliminary data.</text>
</comment>
<feature type="compositionally biased region" description="Pro residues" evidence="1">
    <location>
        <begin position="56"/>
        <end position="68"/>
    </location>
</feature>
<feature type="compositionally biased region" description="Low complexity" evidence="1">
    <location>
        <begin position="120"/>
        <end position="133"/>
    </location>
</feature>
<feature type="region of interest" description="Disordered" evidence="1">
    <location>
        <begin position="43"/>
        <end position="93"/>
    </location>
</feature>
<feature type="region of interest" description="Disordered" evidence="1">
    <location>
        <begin position="225"/>
        <end position="306"/>
    </location>
</feature>
<proteinExistence type="predicted"/>
<keyword evidence="3" id="KW-1185">Reference proteome</keyword>
<dbReference type="Proteomes" id="UP000215902">
    <property type="component" value="Unassembled WGS sequence"/>
</dbReference>
<feature type="compositionally biased region" description="Low complexity" evidence="1">
    <location>
        <begin position="69"/>
        <end position="78"/>
    </location>
</feature>
<feature type="region of interest" description="Disordered" evidence="1">
    <location>
        <begin position="118"/>
        <end position="137"/>
    </location>
</feature>
<sequence length="530" mass="56070">MARVAAREQLLSSSVAPTQDCDSVCSTLSDCSLIDCGRNFHRRPHGRSRQLQRPSNSPPLPPPPPPARASPTSLRSPSPSLPPPPSDCCDNFDDSVADFHLGQAGGADQNFLLKNEGEGDALSSSSGGSSLSELSEDRATFRSTVVRQFEADLDKLEQAVAQRVGGGDAGSQAAPPAADGSVYSVVKSGCLRLLLSRVLPPILERFEQRLMGGLMSAGLLAAEQPQLTSSRTRTPESSCKQQRLVGSVQTSQRPLTAQKQPPQPAPKPAPRLLRKPSAVELQAHPRTRSSLQPPPPPPPPRTPSAPLLHLHQQQLHQPCGLQQQRVSSPYFLTQTAHRQFQQAPLTVRNNSSLVKASSPPPPPPPKPAPKPPPALIAAEPAKPAAAGGHPRQQPLRSRSTTAVTSAATASAATAATTSVTTASAAAACHLVHAFTVRDSPSLREILSDPGDRKVKSISQRYGCYIGVFQRARRPGHVPLHRVVVRAPGEKALRMCLHALDNGLGWDLGSQLGRKNSGASNGTALSSSTSK</sequence>
<feature type="compositionally biased region" description="Pro residues" evidence="1">
    <location>
        <begin position="358"/>
        <end position="374"/>
    </location>
</feature>
<evidence type="ECO:0000256" key="1">
    <source>
        <dbReference type="SAM" id="MobiDB-lite"/>
    </source>
</evidence>
<feature type="compositionally biased region" description="Pro residues" evidence="1">
    <location>
        <begin position="292"/>
        <end position="303"/>
    </location>
</feature>